<dbReference type="AlphaFoldDB" id="A0A672MW72"/>
<reference evidence="2" key="1">
    <citation type="submission" date="2025-08" db="UniProtKB">
        <authorList>
            <consortium name="Ensembl"/>
        </authorList>
    </citation>
    <scope>IDENTIFICATION</scope>
</reference>
<sequence>MNSEQPTMVCVLLANMSKAFDRVDHARLFQHLTILNLCPQLLAWLYSYTTRRRQRVVANGKSSEWKVVTLGVPQGGVVSPYLFLLHMSTREVIFGDTLDTVYADDTGISRAAQNNNMLLNGNKSVKIRKCLPPPLILGGQEVPVVLQSKYCSVSTNLTH</sequence>
<dbReference type="OMA" id="FLLHMST"/>
<accession>A0A672MW72</accession>
<dbReference type="PANTHER" id="PTHR33332">
    <property type="entry name" value="REVERSE TRANSCRIPTASE DOMAIN-CONTAINING PROTEIN"/>
    <property type="match status" value="1"/>
</dbReference>
<evidence type="ECO:0000313" key="3">
    <source>
        <dbReference type="Proteomes" id="UP000472262"/>
    </source>
</evidence>
<dbReference type="InterPro" id="IPR000477">
    <property type="entry name" value="RT_dom"/>
</dbReference>
<feature type="domain" description="Reverse transcriptase" evidence="1">
    <location>
        <begin position="7"/>
        <end position="109"/>
    </location>
</feature>
<evidence type="ECO:0000313" key="2">
    <source>
        <dbReference type="Ensembl" id="ENSSGRP00000041439.1"/>
    </source>
</evidence>
<protein>
    <recommendedName>
        <fullName evidence="1">Reverse transcriptase domain-containing protein</fullName>
    </recommendedName>
</protein>
<keyword evidence="3" id="KW-1185">Reference proteome</keyword>
<reference evidence="2" key="2">
    <citation type="submission" date="2025-09" db="UniProtKB">
        <authorList>
            <consortium name="Ensembl"/>
        </authorList>
    </citation>
    <scope>IDENTIFICATION</scope>
</reference>
<name>A0A672MW72_SINGR</name>
<dbReference type="Proteomes" id="UP000472262">
    <property type="component" value="Unassembled WGS sequence"/>
</dbReference>
<dbReference type="Pfam" id="PF00078">
    <property type="entry name" value="RVT_1"/>
    <property type="match status" value="1"/>
</dbReference>
<proteinExistence type="predicted"/>
<evidence type="ECO:0000259" key="1">
    <source>
        <dbReference type="Pfam" id="PF00078"/>
    </source>
</evidence>
<organism evidence="2 3">
    <name type="scientific">Sinocyclocheilus grahami</name>
    <name type="common">Dianchi golden-line fish</name>
    <name type="synonym">Barbus grahami</name>
    <dbReference type="NCBI Taxonomy" id="75366"/>
    <lineage>
        <taxon>Eukaryota</taxon>
        <taxon>Metazoa</taxon>
        <taxon>Chordata</taxon>
        <taxon>Craniata</taxon>
        <taxon>Vertebrata</taxon>
        <taxon>Euteleostomi</taxon>
        <taxon>Actinopterygii</taxon>
        <taxon>Neopterygii</taxon>
        <taxon>Teleostei</taxon>
        <taxon>Ostariophysi</taxon>
        <taxon>Cypriniformes</taxon>
        <taxon>Cyprinidae</taxon>
        <taxon>Cyprininae</taxon>
        <taxon>Sinocyclocheilus</taxon>
    </lineage>
</organism>
<dbReference type="InParanoid" id="A0A672MW72"/>
<dbReference type="Ensembl" id="ENSSGRT00000044415.1">
    <property type="protein sequence ID" value="ENSSGRP00000041439.1"/>
    <property type="gene ID" value="ENSSGRG00000022528.1"/>
</dbReference>